<proteinExistence type="predicted"/>
<reference evidence="1" key="1">
    <citation type="submission" date="2018-05" db="EMBL/GenBank/DDBJ databases">
        <authorList>
            <person name="Lanie J.A."/>
            <person name="Ng W.-L."/>
            <person name="Kazmierczak K.M."/>
            <person name="Andrzejewski T.M."/>
            <person name="Davidsen T.M."/>
            <person name="Wayne K.J."/>
            <person name="Tettelin H."/>
            <person name="Glass J.I."/>
            <person name="Rusch D."/>
            <person name="Podicherti R."/>
            <person name="Tsui H.-C.T."/>
            <person name="Winkler M.E."/>
        </authorList>
    </citation>
    <scope>NUCLEOTIDE SEQUENCE</scope>
</reference>
<name>A0A383A8B4_9ZZZZ</name>
<sequence>MIGKGELKVGQNKETKTIMEFLSENP</sequence>
<protein>
    <submittedName>
        <fullName evidence="1">Uncharacterized protein</fullName>
    </submittedName>
</protein>
<dbReference type="AlphaFoldDB" id="A0A383A8B4"/>
<feature type="non-terminal residue" evidence="1">
    <location>
        <position position="26"/>
    </location>
</feature>
<gene>
    <name evidence="1" type="ORF">METZ01_LOCUS456891</name>
</gene>
<dbReference type="EMBL" id="UINC01190066">
    <property type="protein sequence ID" value="SVE04037.1"/>
    <property type="molecule type" value="Genomic_DNA"/>
</dbReference>
<organism evidence="1">
    <name type="scientific">marine metagenome</name>
    <dbReference type="NCBI Taxonomy" id="408172"/>
    <lineage>
        <taxon>unclassified sequences</taxon>
        <taxon>metagenomes</taxon>
        <taxon>ecological metagenomes</taxon>
    </lineage>
</organism>
<evidence type="ECO:0000313" key="1">
    <source>
        <dbReference type="EMBL" id="SVE04037.1"/>
    </source>
</evidence>
<accession>A0A383A8B4</accession>